<proteinExistence type="predicted"/>
<evidence type="ECO:0000313" key="2">
    <source>
        <dbReference type="Proteomes" id="UP000735302"/>
    </source>
</evidence>
<protein>
    <submittedName>
        <fullName evidence="1">Uncharacterized protein</fullName>
    </submittedName>
</protein>
<name>A0AAV3YZD8_9GAST</name>
<reference evidence="1 2" key="1">
    <citation type="journal article" date="2021" name="Elife">
        <title>Chloroplast acquisition without the gene transfer in kleptoplastic sea slugs, Plakobranchus ocellatus.</title>
        <authorList>
            <person name="Maeda T."/>
            <person name="Takahashi S."/>
            <person name="Yoshida T."/>
            <person name="Shimamura S."/>
            <person name="Takaki Y."/>
            <person name="Nagai Y."/>
            <person name="Toyoda A."/>
            <person name="Suzuki Y."/>
            <person name="Arimoto A."/>
            <person name="Ishii H."/>
            <person name="Satoh N."/>
            <person name="Nishiyama T."/>
            <person name="Hasebe M."/>
            <person name="Maruyama T."/>
            <person name="Minagawa J."/>
            <person name="Obokata J."/>
            <person name="Shigenobu S."/>
        </authorList>
    </citation>
    <scope>NUCLEOTIDE SEQUENCE [LARGE SCALE GENOMIC DNA]</scope>
</reference>
<evidence type="ECO:0000313" key="1">
    <source>
        <dbReference type="EMBL" id="GFN88393.1"/>
    </source>
</evidence>
<dbReference type="Proteomes" id="UP000735302">
    <property type="component" value="Unassembled WGS sequence"/>
</dbReference>
<dbReference type="AlphaFoldDB" id="A0AAV3YZD8"/>
<organism evidence="1 2">
    <name type="scientific">Plakobranchus ocellatus</name>
    <dbReference type="NCBI Taxonomy" id="259542"/>
    <lineage>
        <taxon>Eukaryota</taxon>
        <taxon>Metazoa</taxon>
        <taxon>Spiralia</taxon>
        <taxon>Lophotrochozoa</taxon>
        <taxon>Mollusca</taxon>
        <taxon>Gastropoda</taxon>
        <taxon>Heterobranchia</taxon>
        <taxon>Euthyneura</taxon>
        <taxon>Panpulmonata</taxon>
        <taxon>Sacoglossa</taxon>
        <taxon>Placobranchoidea</taxon>
        <taxon>Plakobranchidae</taxon>
        <taxon>Plakobranchus</taxon>
    </lineage>
</organism>
<comment type="caution">
    <text evidence="1">The sequence shown here is derived from an EMBL/GenBank/DDBJ whole genome shotgun (WGS) entry which is preliminary data.</text>
</comment>
<gene>
    <name evidence="1" type="ORF">PoB_001489900</name>
</gene>
<keyword evidence="2" id="KW-1185">Reference proteome</keyword>
<dbReference type="EMBL" id="BLXT01001848">
    <property type="protein sequence ID" value="GFN88393.1"/>
    <property type="molecule type" value="Genomic_DNA"/>
</dbReference>
<sequence length="75" mass="8427">MSSCMNHGTWFHLATPQKEFSSKHVMLHEPWNLVSPGYSLGKSSCPRMSCCMNHGTWFHLATASERVLVHACHVA</sequence>
<accession>A0AAV3YZD8</accession>